<keyword evidence="5" id="KW-1185">Reference proteome</keyword>
<dbReference type="InterPro" id="IPR036291">
    <property type="entry name" value="NAD(P)-bd_dom_sf"/>
</dbReference>
<dbReference type="InterPro" id="IPR001509">
    <property type="entry name" value="Epimerase_deHydtase"/>
</dbReference>
<proteinExistence type="inferred from homology"/>
<reference evidence="4 5" key="1">
    <citation type="submission" date="2024-01" db="EMBL/GenBank/DDBJ databases">
        <authorList>
            <consortium name="Genoscope - CEA"/>
            <person name="William W."/>
        </authorList>
    </citation>
    <scope>NUCLEOTIDE SEQUENCE [LARGE SCALE GENOMIC DNA]</scope>
    <source>
        <strain evidence="4 5">29B2s-10</strain>
    </source>
</reference>
<evidence type="ECO:0000259" key="3">
    <source>
        <dbReference type="Pfam" id="PF01370"/>
    </source>
</evidence>
<dbReference type="InterPro" id="IPR050425">
    <property type="entry name" value="NAD(P)_dehydrat-like"/>
</dbReference>
<accession>A0ABP0EHI1</accession>
<sequence>MAPVLVTGGTGYVGTFSIVDLLENGYNVRTTVRNLGKVEELKKSILKLTPKLTSAQLEDRISFYKADLTSDEGWNEAITGVEYILHVASPFPSYEPKDPNELIVPAREGALRVLRLAKKLGVKRVVLTSSYAAVGYGHPNGSNLSEKDWTIVENTGSAYIKSKALAEKAAWNFINSQEGDSHPLELVVINPTGILGPIVPGSSTLSSSIDIITKLLSGEMKYGAPKISFGVIDVRDVAKLHVEAIKSEKAKGERFILVASTKEASILQIANILRQGLKSNDPRINNLPTWELPSWLLRLLSYVVPDIKGIVGYLDVTNHYSSEKAQKVFNWTPIPQEKTILDTVTSLDAESKK</sequence>
<gene>
    <name evidence="4" type="primary">GRP2</name>
    <name evidence="4" type="ORF">CAAN4_F13608</name>
</gene>
<protein>
    <submittedName>
        <fullName evidence="4">NADPH-dependent methylglyoxal reductase Grp2p</fullName>
    </submittedName>
</protein>
<evidence type="ECO:0000256" key="2">
    <source>
        <dbReference type="ARBA" id="ARBA00023445"/>
    </source>
</evidence>
<name>A0ABP0EHI1_9ASCO</name>
<evidence type="ECO:0000313" key="5">
    <source>
        <dbReference type="Proteomes" id="UP001497600"/>
    </source>
</evidence>
<dbReference type="Pfam" id="PF01370">
    <property type="entry name" value="Epimerase"/>
    <property type="match status" value="1"/>
</dbReference>
<dbReference type="SUPFAM" id="SSF51735">
    <property type="entry name" value="NAD(P)-binding Rossmann-fold domains"/>
    <property type="match status" value="1"/>
</dbReference>
<comment type="similarity">
    <text evidence="2">Belongs to the NAD(P)-dependent epimerase/dehydratase family. Dihydroflavonol-4-reductase subfamily.</text>
</comment>
<dbReference type="EMBL" id="OZ004258">
    <property type="protein sequence ID" value="CAK7913839.1"/>
    <property type="molecule type" value="Genomic_DNA"/>
</dbReference>
<dbReference type="Gene3D" id="3.40.50.720">
    <property type="entry name" value="NAD(P)-binding Rossmann-like Domain"/>
    <property type="match status" value="1"/>
</dbReference>
<evidence type="ECO:0000256" key="1">
    <source>
        <dbReference type="ARBA" id="ARBA00023002"/>
    </source>
</evidence>
<organism evidence="4 5">
    <name type="scientific">[Candida] anglica</name>
    <dbReference type="NCBI Taxonomy" id="148631"/>
    <lineage>
        <taxon>Eukaryota</taxon>
        <taxon>Fungi</taxon>
        <taxon>Dikarya</taxon>
        <taxon>Ascomycota</taxon>
        <taxon>Saccharomycotina</taxon>
        <taxon>Pichiomycetes</taxon>
        <taxon>Debaryomycetaceae</taxon>
        <taxon>Kurtzmaniella</taxon>
    </lineage>
</organism>
<dbReference type="PANTHER" id="PTHR10366">
    <property type="entry name" value="NAD DEPENDENT EPIMERASE/DEHYDRATASE"/>
    <property type="match status" value="1"/>
</dbReference>
<dbReference type="Proteomes" id="UP001497600">
    <property type="component" value="Chromosome F"/>
</dbReference>
<dbReference type="PANTHER" id="PTHR10366:SF564">
    <property type="entry name" value="STEROL-4-ALPHA-CARBOXYLATE 3-DEHYDROGENASE, DECARBOXYLATING"/>
    <property type="match status" value="1"/>
</dbReference>
<keyword evidence="1" id="KW-0560">Oxidoreductase</keyword>
<evidence type="ECO:0000313" key="4">
    <source>
        <dbReference type="EMBL" id="CAK7913839.1"/>
    </source>
</evidence>
<feature type="domain" description="NAD-dependent epimerase/dehydratase" evidence="3">
    <location>
        <begin position="4"/>
        <end position="254"/>
    </location>
</feature>